<gene>
    <name evidence="8" type="ORF">F3Y22_tig00110505pilonHSYRG00040</name>
</gene>
<accession>A0A6A3ACJ9</accession>
<evidence type="ECO:0000256" key="3">
    <source>
        <dbReference type="ARBA" id="ARBA00022741"/>
    </source>
</evidence>
<proteinExistence type="predicted"/>
<organism evidence="8 9">
    <name type="scientific">Hibiscus syriacus</name>
    <name type="common">Rose of Sharon</name>
    <dbReference type="NCBI Taxonomy" id="106335"/>
    <lineage>
        <taxon>Eukaryota</taxon>
        <taxon>Viridiplantae</taxon>
        <taxon>Streptophyta</taxon>
        <taxon>Embryophyta</taxon>
        <taxon>Tracheophyta</taxon>
        <taxon>Spermatophyta</taxon>
        <taxon>Magnoliopsida</taxon>
        <taxon>eudicotyledons</taxon>
        <taxon>Gunneridae</taxon>
        <taxon>Pentapetalae</taxon>
        <taxon>rosids</taxon>
        <taxon>malvids</taxon>
        <taxon>Malvales</taxon>
        <taxon>Malvaceae</taxon>
        <taxon>Malvoideae</taxon>
        <taxon>Hibiscus</taxon>
    </lineage>
</organism>
<dbReference type="Gene3D" id="2.20.110.10">
    <property type="entry name" value="Histone H3 K4-specific methyltransferase SET7/9 N-terminal domain"/>
    <property type="match status" value="3"/>
</dbReference>
<dbReference type="Pfam" id="PF01504">
    <property type="entry name" value="PIP5K"/>
    <property type="match status" value="2"/>
</dbReference>
<evidence type="ECO:0000256" key="2">
    <source>
        <dbReference type="ARBA" id="ARBA00022737"/>
    </source>
</evidence>
<dbReference type="InterPro" id="IPR017163">
    <property type="entry name" value="PIno-4-P-5_kinase_pln"/>
</dbReference>
<dbReference type="PANTHER" id="PTHR23086:SF140">
    <property type="entry name" value="PHOSPHATIDYLINOSITOL 4-PHOSPHATE 5-KINASE 2"/>
    <property type="match status" value="1"/>
</dbReference>
<evidence type="ECO:0000259" key="7">
    <source>
        <dbReference type="PROSITE" id="PS51455"/>
    </source>
</evidence>
<dbReference type="InterPro" id="IPR027484">
    <property type="entry name" value="PInositol-4-P-5-kinase_N"/>
</dbReference>
<dbReference type="AlphaFoldDB" id="A0A6A3ACJ9"/>
<feature type="domain" description="PIPK" evidence="7">
    <location>
        <begin position="359"/>
        <end position="691"/>
    </location>
</feature>
<dbReference type="Proteomes" id="UP000436088">
    <property type="component" value="Unassembled WGS sequence"/>
</dbReference>
<evidence type="ECO:0000256" key="5">
    <source>
        <dbReference type="ARBA" id="ARBA00022840"/>
    </source>
</evidence>
<evidence type="ECO:0000313" key="8">
    <source>
        <dbReference type="EMBL" id="KAE8701746.1"/>
    </source>
</evidence>
<dbReference type="InterPro" id="IPR003409">
    <property type="entry name" value="MORN"/>
</dbReference>
<dbReference type="PROSITE" id="PS51455">
    <property type="entry name" value="PIPK"/>
    <property type="match status" value="1"/>
</dbReference>
<dbReference type="EMBL" id="VEPZ02001014">
    <property type="protein sequence ID" value="KAE8701746.1"/>
    <property type="molecule type" value="Genomic_DNA"/>
</dbReference>
<dbReference type="PANTHER" id="PTHR23086">
    <property type="entry name" value="PHOSPHATIDYLINOSITOL-4-PHOSPHATE 5-KINASE"/>
    <property type="match status" value="1"/>
</dbReference>
<evidence type="ECO:0000256" key="1">
    <source>
        <dbReference type="ARBA" id="ARBA00022679"/>
    </source>
</evidence>
<sequence>MDGALFNKQSNVVLHTKKKSDEEKENDNLVVAVTTPTAHHHRSRSQAATRRVTPTTIATSFVTAGLGTTVEKLLPNGDLYIGSFSTNAPHGSGKYLWKDGCMYEGEWRRGKAYGKGKFSWPSGATFEGDFKSGRMEGFGMFIGADGDMYRGSWSSDRKHGHGHKRYANGDFYEGSWRKNLQDGHGRYVWSNGIEYVGEWKSGVIFGRGTLIWANGNRYDGQWENGMPKGNGVFSWPDGSCYVGAWNEDNMKITQQLNGTFYHGNDGKEHSLKGGQSLVLMPRKRSSVDGRGSHGERNMNFPRICIWESDGEAGDITCDIIDNVEASMIYRDGFRQFRRNPCCFSGEIQKPGQTISKGHKNYDLMLNLQLGISYSVGKHASIMRNLKPSDFDPREKFWTRFPVVGSKLTPPHQSPEFRWKDYCPLVFRHLRELFQVDPADYMVAICGSDALRELSSPGKSGSFFYLTQDDRFMIKTVKKSEVKVFIRMLPSYYQHVSRYENSLVTKFFGVHCVKPIGGQKTRFVVMGNMFCSEYRIHRRLLVGIHFRDDNRCDKMGLSPFLLRTGKKDSYQNEKFMRGCRFLEAELQDMDRILAGRKPLIRLGANMPARADRMSRRSDFDQYMQGGSSHSSHSGEVYEVLLYFGIIDILQDYDISKKLEHAYKSLQADPSSISAVGPRLYSKRFQDFIRRIFIEDG</sequence>
<comment type="caution">
    <text evidence="8">The sequence shown here is derived from an EMBL/GenBank/DDBJ whole genome shotgun (WGS) entry which is preliminary data.</text>
</comment>
<dbReference type="InterPro" id="IPR023610">
    <property type="entry name" value="PInositol-4/5-P-5/4-kinase"/>
</dbReference>
<dbReference type="GO" id="GO:0016308">
    <property type="term" value="F:1-phosphatidylinositol-4-phosphate 5-kinase activity"/>
    <property type="evidence" value="ECO:0007669"/>
    <property type="project" value="UniProtKB-UniRule"/>
</dbReference>
<evidence type="ECO:0000313" key="9">
    <source>
        <dbReference type="Proteomes" id="UP000436088"/>
    </source>
</evidence>
<comment type="catalytic activity">
    <reaction evidence="6">
        <text>a 1,2-diacyl-sn-glycero-3-phospho-(1D-myo-inositol 4-phosphate) + ATP = a 1,2-diacyl-sn-glycero-3-phospho-(1D-myo-inositol-4,5-bisphosphate) + ADP + H(+)</text>
        <dbReference type="Rhea" id="RHEA:14425"/>
        <dbReference type="ChEBI" id="CHEBI:15378"/>
        <dbReference type="ChEBI" id="CHEBI:30616"/>
        <dbReference type="ChEBI" id="CHEBI:58178"/>
        <dbReference type="ChEBI" id="CHEBI:58456"/>
        <dbReference type="ChEBI" id="CHEBI:456216"/>
        <dbReference type="EC" id="2.7.1.68"/>
    </reaction>
</comment>
<dbReference type="SUPFAM" id="SSF82185">
    <property type="entry name" value="Histone H3 K4-specific methyltransferase SET7/9 N-terminal domain"/>
    <property type="match status" value="2"/>
</dbReference>
<dbReference type="PIRSF" id="PIRSF037274">
    <property type="entry name" value="PIP5K_plant_prd"/>
    <property type="match status" value="1"/>
</dbReference>
<dbReference type="InterPro" id="IPR002498">
    <property type="entry name" value="PInositol-4-P-4/5-kinase_core"/>
</dbReference>
<dbReference type="Gene3D" id="3.30.800.10">
    <property type="entry name" value="Phosphatidylinositol Phosphate Kinase II Beta"/>
    <property type="match status" value="1"/>
</dbReference>
<dbReference type="GO" id="GO:0005886">
    <property type="term" value="C:plasma membrane"/>
    <property type="evidence" value="ECO:0007669"/>
    <property type="project" value="TreeGrafter"/>
</dbReference>
<keyword evidence="4 6" id="KW-0418">Kinase</keyword>
<dbReference type="Gene3D" id="3.30.810.10">
    <property type="entry name" value="2-Layer Sandwich"/>
    <property type="match status" value="1"/>
</dbReference>
<dbReference type="SMART" id="SM00698">
    <property type="entry name" value="MORN"/>
    <property type="match status" value="7"/>
</dbReference>
<keyword evidence="9" id="KW-1185">Reference proteome</keyword>
<name>A0A6A3ACJ9_HIBSY</name>
<keyword evidence="1 6" id="KW-0808">Transferase</keyword>
<dbReference type="CDD" id="cd17302">
    <property type="entry name" value="PIPKc_AtPIP5K_like"/>
    <property type="match status" value="1"/>
</dbReference>
<dbReference type="SMART" id="SM00330">
    <property type="entry name" value="PIPKc"/>
    <property type="match status" value="1"/>
</dbReference>
<dbReference type="FunFam" id="2.20.110.10:FF:000031">
    <property type="entry name" value="Phosphatidylinositol 4-phosphate 5-kinase"/>
    <property type="match status" value="1"/>
</dbReference>
<keyword evidence="2" id="KW-0677">Repeat</keyword>
<reference evidence="8" key="1">
    <citation type="submission" date="2019-09" db="EMBL/GenBank/DDBJ databases">
        <title>Draft genome information of white flower Hibiscus syriacus.</title>
        <authorList>
            <person name="Kim Y.-M."/>
        </authorList>
    </citation>
    <scope>NUCLEOTIDE SEQUENCE [LARGE SCALE GENOMIC DNA]</scope>
    <source>
        <strain evidence="8">YM2019G1</strain>
    </source>
</reference>
<dbReference type="GO" id="GO:0046854">
    <property type="term" value="P:phosphatidylinositol phosphate biosynthetic process"/>
    <property type="evidence" value="ECO:0007669"/>
    <property type="project" value="TreeGrafter"/>
</dbReference>
<dbReference type="FunFam" id="3.30.800.10:FF:000003">
    <property type="entry name" value="Phosphatidylinositol 4-phosphate 5-kinase"/>
    <property type="match status" value="1"/>
</dbReference>
<dbReference type="Pfam" id="PF02493">
    <property type="entry name" value="MORN"/>
    <property type="match status" value="7"/>
</dbReference>
<keyword evidence="5 6" id="KW-0067">ATP-binding</keyword>
<keyword evidence="3 6" id="KW-0547">Nucleotide-binding</keyword>
<evidence type="ECO:0000256" key="6">
    <source>
        <dbReference type="PIRNR" id="PIRNR037274"/>
    </source>
</evidence>
<dbReference type="InterPro" id="IPR027483">
    <property type="entry name" value="PInositol-4-P-4/5-kinase_C_sf"/>
</dbReference>
<evidence type="ECO:0000256" key="4">
    <source>
        <dbReference type="ARBA" id="ARBA00022777"/>
    </source>
</evidence>
<protein>
    <recommendedName>
        <fullName evidence="6">Phosphatidylinositol 4-phosphate 5-kinase</fullName>
        <ecNumber evidence="6">2.7.1.68</ecNumber>
    </recommendedName>
</protein>
<dbReference type="SUPFAM" id="SSF56104">
    <property type="entry name" value="SAICAR synthase-like"/>
    <property type="match status" value="1"/>
</dbReference>
<dbReference type="EC" id="2.7.1.68" evidence="6"/>
<dbReference type="GO" id="GO:0005524">
    <property type="term" value="F:ATP binding"/>
    <property type="evidence" value="ECO:0007669"/>
    <property type="project" value="UniProtKB-UniRule"/>
</dbReference>